<protein>
    <submittedName>
        <fullName evidence="2">Kinase-like domain, phloem protein 2-like protein</fullName>
    </submittedName>
</protein>
<evidence type="ECO:0000259" key="1">
    <source>
        <dbReference type="PROSITE" id="PS50011"/>
    </source>
</evidence>
<dbReference type="PANTHER" id="PTHR27003">
    <property type="entry name" value="OS07G0166700 PROTEIN"/>
    <property type="match status" value="1"/>
</dbReference>
<gene>
    <name evidence="2" type="ORF">Tco_1079732</name>
</gene>
<organism evidence="2 3">
    <name type="scientific">Tanacetum coccineum</name>
    <dbReference type="NCBI Taxonomy" id="301880"/>
    <lineage>
        <taxon>Eukaryota</taxon>
        <taxon>Viridiplantae</taxon>
        <taxon>Streptophyta</taxon>
        <taxon>Embryophyta</taxon>
        <taxon>Tracheophyta</taxon>
        <taxon>Spermatophyta</taxon>
        <taxon>Magnoliopsida</taxon>
        <taxon>eudicotyledons</taxon>
        <taxon>Gunneridae</taxon>
        <taxon>Pentapetalae</taxon>
        <taxon>asterids</taxon>
        <taxon>campanulids</taxon>
        <taxon>Asterales</taxon>
        <taxon>Asteraceae</taxon>
        <taxon>Asteroideae</taxon>
        <taxon>Anthemideae</taxon>
        <taxon>Anthemidinae</taxon>
        <taxon>Tanacetum</taxon>
    </lineage>
</organism>
<dbReference type="PROSITE" id="PS50011">
    <property type="entry name" value="PROTEIN_KINASE_DOM"/>
    <property type="match status" value="1"/>
</dbReference>
<name>A0ABQ5HSQ4_9ASTR</name>
<dbReference type="EMBL" id="BQNB010019965">
    <property type="protein sequence ID" value="GJT90887.1"/>
    <property type="molecule type" value="Genomic_DNA"/>
</dbReference>
<feature type="domain" description="Protein kinase" evidence="1">
    <location>
        <begin position="1"/>
        <end position="255"/>
    </location>
</feature>
<dbReference type="Gene3D" id="1.10.510.10">
    <property type="entry name" value="Transferase(Phosphotransferase) domain 1"/>
    <property type="match status" value="1"/>
</dbReference>
<reference evidence="2" key="1">
    <citation type="journal article" date="2022" name="Int. J. Mol. Sci.">
        <title>Draft Genome of Tanacetum Coccineum: Genomic Comparison of Closely Related Tanacetum-Family Plants.</title>
        <authorList>
            <person name="Yamashiro T."/>
            <person name="Shiraishi A."/>
            <person name="Nakayama K."/>
            <person name="Satake H."/>
        </authorList>
    </citation>
    <scope>NUCLEOTIDE SEQUENCE</scope>
</reference>
<dbReference type="Gene3D" id="3.30.200.20">
    <property type="entry name" value="Phosphorylase Kinase, domain 1"/>
    <property type="match status" value="1"/>
</dbReference>
<evidence type="ECO:0000313" key="2">
    <source>
        <dbReference type="EMBL" id="GJT90887.1"/>
    </source>
</evidence>
<dbReference type="Pfam" id="PF07714">
    <property type="entry name" value="PK_Tyr_Ser-Thr"/>
    <property type="match status" value="1"/>
</dbReference>
<dbReference type="InterPro" id="IPR001245">
    <property type="entry name" value="Ser-Thr/Tyr_kinase_cat_dom"/>
</dbReference>
<dbReference type="PANTHER" id="PTHR27003:SF471">
    <property type="entry name" value="VASCULAR ENDOTHELIAL GROWTH FACTOR RECEPTOR 2 (VEGFR2)-RELATED"/>
    <property type="match status" value="1"/>
</dbReference>
<dbReference type="InterPro" id="IPR000719">
    <property type="entry name" value="Prot_kinase_dom"/>
</dbReference>
<evidence type="ECO:0000313" key="3">
    <source>
        <dbReference type="Proteomes" id="UP001151760"/>
    </source>
</evidence>
<accession>A0ABQ5HSQ4</accession>
<dbReference type="InterPro" id="IPR011009">
    <property type="entry name" value="Kinase-like_dom_sf"/>
</dbReference>
<proteinExistence type="predicted"/>
<dbReference type="SUPFAM" id="SSF56112">
    <property type="entry name" value="Protein kinase-like (PK-like)"/>
    <property type="match status" value="1"/>
</dbReference>
<keyword evidence="3" id="KW-1185">Reference proteome</keyword>
<sequence>MLLLYAKANANAIGRTIIVAKEWIQKSGQENNQFRTKLDVLCNHKHEDIISLAGYCDEQGETIIVYKHVWNGSLDEHLNNLNLTWIKRIHICINVASGLEFLHGGGVTQKKLVHGNIKSANILLTADGKAKISNFEFSSLDSLHQHMDHVSDNAYGTFSYLDPEYAISGFLTDKSDLYSFGPLAKRRFKEGNFSEMVFEGIKQEIVPESYSSFVNIAYECLRDVGYKRPEAREVVLQLKKALEFQEDKEIWEPMLPRNYREIIRIVTKPTGSTISTEKGF</sequence>
<dbReference type="PIRSF" id="PIRSF000654">
    <property type="entry name" value="Integrin-linked_kinase"/>
    <property type="match status" value="1"/>
</dbReference>
<comment type="caution">
    <text evidence="2">The sequence shown here is derived from an EMBL/GenBank/DDBJ whole genome shotgun (WGS) entry which is preliminary data.</text>
</comment>
<reference evidence="2" key="2">
    <citation type="submission" date="2022-01" db="EMBL/GenBank/DDBJ databases">
        <authorList>
            <person name="Yamashiro T."/>
            <person name="Shiraishi A."/>
            <person name="Satake H."/>
            <person name="Nakayama K."/>
        </authorList>
    </citation>
    <scope>NUCLEOTIDE SEQUENCE</scope>
</reference>
<dbReference type="Proteomes" id="UP001151760">
    <property type="component" value="Unassembled WGS sequence"/>
</dbReference>
<dbReference type="InterPro" id="IPR045272">
    <property type="entry name" value="ANXUR1/2-like"/>
</dbReference>